<evidence type="ECO:0000256" key="5">
    <source>
        <dbReference type="ARBA" id="ARBA00023159"/>
    </source>
</evidence>
<evidence type="ECO:0000256" key="7">
    <source>
        <dbReference type="ARBA" id="ARBA00023242"/>
    </source>
</evidence>
<dbReference type="Pfam" id="PF13921">
    <property type="entry name" value="Myb_DNA-bind_6"/>
    <property type="match status" value="1"/>
</dbReference>
<dbReference type="Proteomes" id="UP000007110">
    <property type="component" value="Unassembled WGS sequence"/>
</dbReference>
<dbReference type="InterPro" id="IPR051651">
    <property type="entry name" value="DMTF1_DNA-bind_reg"/>
</dbReference>
<accession>A0A7M7MYH9</accession>
<dbReference type="OMA" id="QCKLEMA"/>
<feature type="domain" description="Myb-like" evidence="11">
    <location>
        <begin position="257"/>
        <end position="318"/>
    </location>
</feature>
<reference evidence="13" key="2">
    <citation type="submission" date="2021-01" db="UniProtKB">
        <authorList>
            <consortium name="EnsemblMetazoa"/>
        </authorList>
    </citation>
    <scope>IDENTIFICATION</scope>
</reference>
<feature type="domain" description="HTH myb-type" evidence="12">
    <location>
        <begin position="257"/>
        <end position="322"/>
    </location>
</feature>
<sequence>MDIMEDDLELHVEDGDEMDGGVGLLPSSSSSQMEMDQISDQISDVRHVGGVHSGTDDGSMNQPCIVVMPVESVEADHGHCLAKGFHLSAPTDIPVSGSSHVMGITCVQRTKESEPYDPVTQSWFTTKYSKDSLSERGHKWKQGMWSSDEVELLERNIEEYVRDHKLGDASEVIFNNSKDNRKNFYRNVSQGLQRPLFAVYRRVIRMYDQKNHVGRYTPEDIMKLKELRAKHGNDWSFIGAEMGRSASSVKDKFRLLKDSCNRGKWTADEERLLTDAVFSLSGAQPGESVTTGISWSQVADKVATRTEKQCRAKWLNYLNWKQTGGSEWSRTDELTLINRIADTEVELESDIDWEDIAKNWKSVRSPQWLRSKWWSLKRQVSGSDMKTLLEHLRMLHDRRRLQEERRIVPTTSLDPQHNQTKNGTLTLQVPIQLGSSSGVNMDDGSGLQSLIIPQSALAHLPATSSLFMSEGMTTVHSDNHIIIQVTSLQGSEGEIVGTDGNTRQIIITARQPRQTVPSLGQDETDMCAEIHQSGTELSTDDVSAIVHQGDDLHTNHDHMTISIGQSQVNVGEEHQISNEAQLIGTDAVLPQQAVHTADLVGVAENETTLVVVNQVPSTDELSQPTTGTVEDAHLGGGVFTLAGR</sequence>
<dbReference type="FunFam" id="1.10.10.60:FF:000139">
    <property type="entry name" value="cyclin-D-binding Myb-like transcription factor 1 isoform X2"/>
    <property type="match status" value="1"/>
</dbReference>
<dbReference type="InterPro" id="IPR017930">
    <property type="entry name" value="Myb_dom"/>
</dbReference>
<dbReference type="OrthoDB" id="39591at2759"/>
<evidence type="ECO:0000256" key="1">
    <source>
        <dbReference type="ARBA" id="ARBA00004123"/>
    </source>
</evidence>
<evidence type="ECO:0000313" key="13">
    <source>
        <dbReference type="EnsemblMetazoa" id="XP_030828436"/>
    </source>
</evidence>
<dbReference type="PROSITE" id="PS50090">
    <property type="entry name" value="MYB_LIKE"/>
    <property type="match status" value="1"/>
</dbReference>
<evidence type="ECO:0000256" key="10">
    <source>
        <dbReference type="ARBA" id="ARBA00070367"/>
    </source>
</evidence>
<dbReference type="Pfam" id="PF20588">
    <property type="entry name" value="DMTF1_N"/>
    <property type="match status" value="1"/>
</dbReference>
<dbReference type="CDD" id="cd00167">
    <property type="entry name" value="SANT"/>
    <property type="match status" value="2"/>
</dbReference>
<reference evidence="14" key="1">
    <citation type="submission" date="2015-02" db="EMBL/GenBank/DDBJ databases">
        <title>Genome sequencing for Strongylocentrotus purpuratus.</title>
        <authorList>
            <person name="Murali S."/>
            <person name="Liu Y."/>
            <person name="Vee V."/>
            <person name="English A."/>
            <person name="Wang M."/>
            <person name="Skinner E."/>
            <person name="Han Y."/>
            <person name="Muzny D.M."/>
            <person name="Worley K.C."/>
            <person name="Gibbs R.A."/>
        </authorList>
    </citation>
    <scope>NUCLEOTIDE SEQUENCE</scope>
</reference>
<dbReference type="CTD" id="9988"/>
<dbReference type="Gene3D" id="1.10.10.60">
    <property type="entry name" value="Homeodomain-like"/>
    <property type="match status" value="2"/>
</dbReference>
<keyword evidence="3" id="KW-0805">Transcription regulation</keyword>
<keyword evidence="7" id="KW-0539">Nucleus</keyword>
<evidence type="ECO:0000259" key="11">
    <source>
        <dbReference type="PROSITE" id="PS50090"/>
    </source>
</evidence>
<dbReference type="PROSITE" id="PS51294">
    <property type="entry name" value="HTH_MYB"/>
    <property type="match status" value="1"/>
</dbReference>
<evidence type="ECO:0000256" key="4">
    <source>
        <dbReference type="ARBA" id="ARBA00023125"/>
    </source>
</evidence>
<dbReference type="FunCoup" id="A0A7M7MYH9">
    <property type="interactions" value="673"/>
</dbReference>
<keyword evidence="6" id="KW-0804">Transcription</keyword>
<dbReference type="GO" id="GO:0005634">
    <property type="term" value="C:nucleus"/>
    <property type="evidence" value="ECO:0000318"/>
    <property type="project" value="GO_Central"/>
</dbReference>
<organism evidence="13 14">
    <name type="scientific">Strongylocentrotus purpuratus</name>
    <name type="common">Purple sea urchin</name>
    <dbReference type="NCBI Taxonomy" id="7668"/>
    <lineage>
        <taxon>Eukaryota</taxon>
        <taxon>Metazoa</taxon>
        <taxon>Echinodermata</taxon>
        <taxon>Eleutherozoa</taxon>
        <taxon>Echinozoa</taxon>
        <taxon>Echinoidea</taxon>
        <taxon>Euechinoidea</taxon>
        <taxon>Echinacea</taxon>
        <taxon>Camarodonta</taxon>
        <taxon>Echinidea</taxon>
        <taxon>Strongylocentrotidae</taxon>
        <taxon>Strongylocentrotus</taxon>
    </lineage>
</organism>
<dbReference type="GeneID" id="754814"/>
<comment type="subcellular location">
    <subcellularLocation>
        <location evidence="1">Nucleus</location>
    </subcellularLocation>
</comment>
<dbReference type="SMART" id="SM00717">
    <property type="entry name" value="SANT"/>
    <property type="match status" value="4"/>
</dbReference>
<dbReference type="GO" id="GO:0006357">
    <property type="term" value="P:regulation of transcription by RNA polymerase II"/>
    <property type="evidence" value="ECO:0000318"/>
    <property type="project" value="GO_Central"/>
</dbReference>
<dbReference type="InterPro" id="IPR046775">
    <property type="entry name" value="DMTF1_N"/>
</dbReference>
<keyword evidence="2" id="KW-0677">Repeat</keyword>
<evidence type="ECO:0000256" key="3">
    <source>
        <dbReference type="ARBA" id="ARBA00023015"/>
    </source>
</evidence>
<dbReference type="GO" id="GO:0000981">
    <property type="term" value="F:DNA-binding transcription factor activity, RNA polymerase II-specific"/>
    <property type="evidence" value="ECO:0000318"/>
    <property type="project" value="GO_Central"/>
</dbReference>
<keyword evidence="4" id="KW-0238">DNA-binding</keyword>
<proteinExistence type="inferred from homology"/>
<evidence type="ECO:0000256" key="9">
    <source>
        <dbReference type="ARBA" id="ARBA00061386"/>
    </source>
</evidence>
<evidence type="ECO:0000256" key="2">
    <source>
        <dbReference type="ARBA" id="ARBA00022737"/>
    </source>
</evidence>
<evidence type="ECO:0000259" key="12">
    <source>
        <dbReference type="PROSITE" id="PS51294"/>
    </source>
</evidence>
<dbReference type="GO" id="GO:0000978">
    <property type="term" value="F:RNA polymerase II cis-regulatory region sequence-specific DNA binding"/>
    <property type="evidence" value="ECO:0000318"/>
    <property type="project" value="GO_Central"/>
</dbReference>
<keyword evidence="5" id="KW-0010">Activator</keyword>
<dbReference type="FunFam" id="1.10.10.60:FF:000114">
    <property type="entry name" value="cyclin-D-binding Myb-like transcription factor 1 isoform X1"/>
    <property type="match status" value="1"/>
</dbReference>
<name>A0A7M7MYH9_STRPU</name>
<keyword evidence="14" id="KW-1185">Reference proteome</keyword>
<dbReference type="KEGG" id="spu:754814"/>
<dbReference type="PANTHER" id="PTHR46380">
    <property type="entry name" value="CYCLIN-D-BINDING MYB-LIKE TRANSCRIPTION FACTOR 1"/>
    <property type="match status" value="1"/>
</dbReference>
<evidence type="ECO:0000313" key="14">
    <source>
        <dbReference type="Proteomes" id="UP000007110"/>
    </source>
</evidence>
<dbReference type="EnsemblMetazoa" id="XM_030972576">
    <property type="protein sequence ID" value="XP_030828436"/>
    <property type="gene ID" value="LOC754814"/>
</dbReference>
<dbReference type="InterPro" id="IPR001005">
    <property type="entry name" value="SANT/Myb"/>
</dbReference>
<evidence type="ECO:0000256" key="6">
    <source>
        <dbReference type="ARBA" id="ARBA00023163"/>
    </source>
</evidence>
<dbReference type="SUPFAM" id="SSF46689">
    <property type="entry name" value="Homeodomain-like"/>
    <property type="match status" value="3"/>
</dbReference>
<dbReference type="RefSeq" id="XP_030828436.1">
    <property type="nucleotide sequence ID" value="XM_030972576.1"/>
</dbReference>
<dbReference type="InterPro" id="IPR009057">
    <property type="entry name" value="Homeodomain-like_sf"/>
</dbReference>
<dbReference type="InParanoid" id="A0A7M7MYH9"/>
<dbReference type="PANTHER" id="PTHR46380:SF2">
    <property type="entry name" value="CYCLIN-D-BINDING MYB-LIKE TRANSCRIPTION FACTOR 1"/>
    <property type="match status" value="1"/>
</dbReference>
<dbReference type="AlphaFoldDB" id="A0A7M7MYH9"/>
<protein>
    <recommendedName>
        <fullName evidence="10">Cyclin-D-binding Myb-like transcription factor 1</fullName>
    </recommendedName>
</protein>
<keyword evidence="8" id="KW-0131">Cell cycle</keyword>
<comment type="similarity">
    <text evidence="9">Belongs to the DMTF1 family.</text>
</comment>
<evidence type="ECO:0000256" key="8">
    <source>
        <dbReference type="ARBA" id="ARBA00023306"/>
    </source>
</evidence>